<evidence type="ECO:0000259" key="1">
    <source>
        <dbReference type="Pfam" id="PF13018"/>
    </source>
</evidence>
<dbReference type="EMBL" id="NLFK01000013">
    <property type="protein sequence ID" value="OZN24158.1"/>
    <property type="molecule type" value="Genomic_DNA"/>
</dbReference>
<keyword evidence="3" id="KW-1185">Reference proteome</keyword>
<protein>
    <recommendedName>
        <fullName evidence="1">ESPR domain-containing protein</fullName>
    </recommendedName>
</protein>
<evidence type="ECO:0000313" key="2">
    <source>
        <dbReference type="EMBL" id="OZN24158.1"/>
    </source>
</evidence>
<evidence type="ECO:0000313" key="3">
    <source>
        <dbReference type="Proteomes" id="UP000215738"/>
    </source>
</evidence>
<comment type="caution">
    <text evidence="2">The sequence shown here is derived from an EMBL/GenBank/DDBJ whole genome shotgun (WGS) entry which is preliminary data.</text>
</comment>
<accession>A0ABX4FLS7</accession>
<organism evidence="2 3">
    <name type="scientific">Actinobacillus seminis</name>
    <dbReference type="NCBI Taxonomy" id="722"/>
    <lineage>
        <taxon>Bacteria</taxon>
        <taxon>Pseudomonadati</taxon>
        <taxon>Pseudomonadota</taxon>
        <taxon>Gammaproteobacteria</taxon>
        <taxon>Pasteurellales</taxon>
        <taxon>Pasteurellaceae</taxon>
        <taxon>Actinobacillus</taxon>
    </lineage>
</organism>
<reference evidence="2 3" key="1">
    <citation type="submission" date="2017-07" db="EMBL/GenBank/DDBJ databases">
        <title>Virulence factors identified in Actinobacillus seminis.</title>
        <authorList>
            <person name="Negrete-Abascal E."/>
            <person name="Vaca-Pacheco S."/>
            <person name="Montes-Garcia F."/>
            <person name="Leyto-Gil A.M."/>
            <person name="Fragoso-Garcia E."/>
            <person name="Carvente-Garcia R."/>
            <person name="Perez-Agueros S."/>
            <person name="Castelan-Sanchez H.G."/>
            <person name="Garcia-Molina A."/>
            <person name="Villamar T.E."/>
            <person name="Vazquez-Cruz C."/>
        </authorList>
    </citation>
    <scope>NUCLEOTIDE SEQUENCE [LARGE SCALE GENOMIC DNA]</scope>
    <source>
        <strain evidence="2 3">ATCC 15768</strain>
    </source>
</reference>
<proteinExistence type="predicted"/>
<sequence length="115" mass="13099">MPPERRLRRLELNVKRIEAEGHIRFKFVGRITVILNGDGQIGFALLHFYLILSFFKEDSFMNKVFKLIWNHAKQGFDVTSELTRSQRKNATTDNREKPAKALLVAGLSLSLLGGG</sequence>
<name>A0ABX4FLS7_9PAST</name>
<dbReference type="Proteomes" id="UP000215738">
    <property type="component" value="Unassembled WGS sequence"/>
</dbReference>
<gene>
    <name evidence="2" type="ORF">CFY87_10720</name>
</gene>
<dbReference type="InterPro" id="IPR024973">
    <property type="entry name" value="ESPR"/>
</dbReference>
<dbReference type="Pfam" id="PF13018">
    <property type="entry name" value="ESPR"/>
    <property type="match status" value="1"/>
</dbReference>
<feature type="domain" description="ESPR" evidence="1">
    <location>
        <begin position="61"/>
        <end position="108"/>
    </location>
</feature>